<dbReference type="Proteomes" id="UP000241818">
    <property type="component" value="Unassembled WGS sequence"/>
</dbReference>
<sequence>MPLIILTGYPTSGKTHRAQQLYTYFTEKISSLPASSPVSGLRVHLISDHTLGIPRSVYNLETKDVHERSNNASEKDARATIYAAVKRVLTSKDMVILDGGNYIKGWRYQLYCEAKAVRTTHAVVHVGTPVSQARELNQKRLGERDAAAGEEAREEERPYESACWENLVFRYEEPNAMARWDSPLFTVLWDDAAPPGDAIWDALIGSEAEGGKKLVRPNQATVLPQVSSEDFLYELDRSTQMILNRILDWTKDHPGEGGGEVSVGEEDKEELVVELPPNPVGLPALQRLRRQFIGLNRKNPVPVKRIRESFVGYLNDSFQAA</sequence>
<evidence type="ECO:0000256" key="3">
    <source>
        <dbReference type="ARBA" id="ARBA00025768"/>
    </source>
</evidence>
<proteinExistence type="inferred from homology"/>
<dbReference type="EMBL" id="KZ679007">
    <property type="protein sequence ID" value="PSS25090.1"/>
    <property type="molecule type" value="Genomic_DNA"/>
</dbReference>
<dbReference type="RefSeq" id="XP_024723689.1">
    <property type="nucleotide sequence ID" value="XM_024865163.1"/>
</dbReference>
<dbReference type="InterPro" id="IPR013641">
    <property type="entry name" value="KTI12/PSTK"/>
</dbReference>
<dbReference type="PANTHER" id="PTHR12435">
    <property type="match status" value="1"/>
</dbReference>
<protein>
    <recommendedName>
        <fullName evidence="6">Chromatin associated protein KTI12</fullName>
    </recommendedName>
</protein>
<accession>A0A2T3B9Y3</accession>
<name>A0A2T3B9Y3_AMORE</name>
<dbReference type="Gene3D" id="3.40.50.300">
    <property type="entry name" value="P-loop containing nucleotide triphosphate hydrolases"/>
    <property type="match status" value="1"/>
</dbReference>
<evidence type="ECO:0000256" key="2">
    <source>
        <dbReference type="ARBA" id="ARBA00022840"/>
    </source>
</evidence>
<dbReference type="GeneID" id="36573244"/>
<dbReference type="SUPFAM" id="SSF52540">
    <property type="entry name" value="P-loop containing nucleoside triphosphate hydrolases"/>
    <property type="match status" value="1"/>
</dbReference>
<dbReference type="InterPro" id="IPR027417">
    <property type="entry name" value="P-loop_NTPase"/>
</dbReference>
<dbReference type="GO" id="GO:0005524">
    <property type="term" value="F:ATP binding"/>
    <property type="evidence" value="ECO:0007669"/>
    <property type="project" value="UniProtKB-KW"/>
</dbReference>
<dbReference type="FunFam" id="3.40.50.300:FF:002734">
    <property type="entry name" value="Chromatin associated protein KTI12"/>
    <property type="match status" value="1"/>
</dbReference>
<keyword evidence="2" id="KW-0067">ATP-binding</keyword>
<keyword evidence="5" id="KW-1185">Reference proteome</keyword>
<keyword evidence="1" id="KW-0547">Nucleotide-binding</keyword>
<comment type="similarity">
    <text evidence="3">Belongs to the KTI12 family.</text>
</comment>
<organism evidence="4 5">
    <name type="scientific">Amorphotheca resinae ATCC 22711</name>
    <dbReference type="NCBI Taxonomy" id="857342"/>
    <lineage>
        <taxon>Eukaryota</taxon>
        <taxon>Fungi</taxon>
        <taxon>Dikarya</taxon>
        <taxon>Ascomycota</taxon>
        <taxon>Pezizomycotina</taxon>
        <taxon>Leotiomycetes</taxon>
        <taxon>Helotiales</taxon>
        <taxon>Amorphothecaceae</taxon>
        <taxon>Amorphotheca</taxon>
    </lineage>
</organism>
<dbReference type="OrthoDB" id="9972657at2759"/>
<dbReference type="AlphaFoldDB" id="A0A2T3B9Y3"/>
<gene>
    <name evidence="4" type="ORF">M430DRAFT_24935</name>
</gene>
<dbReference type="Pfam" id="PF08433">
    <property type="entry name" value="KTI12"/>
    <property type="match status" value="1"/>
</dbReference>
<dbReference type="InParanoid" id="A0A2T3B9Y3"/>
<evidence type="ECO:0000256" key="1">
    <source>
        <dbReference type="ARBA" id="ARBA00022741"/>
    </source>
</evidence>
<reference evidence="4 5" key="1">
    <citation type="journal article" date="2018" name="New Phytol.">
        <title>Comparative genomics and transcriptomics depict ericoid mycorrhizal fungi as versatile saprotrophs and plant mutualists.</title>
        <authorList>
            <person name="Martino E."/>
            <person name="Morin E."/>
            <person name="Grelet G.A."/>
            <person name="Kuo A."/>
            <person name="Kohler A."/>
            <person name="Daghino S."/>
            <person name="Barry K.W."/>
            <person name="Cichocki N."/>
            <person name="Clum A."/>
            <person name="Dockter R.B."/>
            <person name="Hainaut M."/>
            <person name="Kuo R.C."/>
            <person name="LaButti K."/>
            <person name="Lindahl B.D."/>
            <person name="Lindquist E.A."/>
            <person name="Lipzen A."/>
            <person name="Khouja H.R."/>
            <person name="Magnuson J."/>
            <person name="Murat C."/>
            <person name="Ohm R.A."/>
            <person name="Singer S.W."/>
            <person name="Spatafora J.W."/>
            <person name="Wang M."/>
            <person name="Veneault-Fourrey C."/>
            <person name="Henrissat B."/>
            <person name="Grigoriev I.V."/>
            <person name="Martin F.M."/>
            <person name="Perotto S."/>
        </authorList>
    </citation>
    <scope>NUCLEOTIDE SEQUENCE [LARGE SCALE GENOMIC DNA]</scope>
    <source>
        <strain evidence="4 5">ATCC 22711</strain>
    </source>
</reference>
<dbReference type="STRING" id="857342.A0A2T3B9Y3"/>
<dbReference type="FunCoup" id="A0A2T3B9Y3">
    <property type="interactions" value="638"/>
</dbReference>
<evidence type="ECO:0008006" key="6">
    <source>
        <dbReference type="Google" id="ProtNLM"/>
    </source>
</evidence>
<evidence type="ECO:0000313" key="4">
    <source>
        <dbReference type="EMBL" id="PSS25090.1"/>
    </source>
</evidence>
<evidence type="ECO:0000313" key="5">
    <source>
        <dbReference type="Proteomes" id="UP000241818"/>
    </source>
</evidence>